<keyword evidence="2" id="KW-0472">Membrane</keyword>
<feature type="region of interest" description="Disordered" evidence="1">
    <location>
        <begin position="161"/>
        <end position="222"/>
    </location>
</feature>
<feature type="region of interest" description="Disordered" evidence="1">
    <location>
        <begin position="259"/>
        <end position="287"/>
    </location>
</feature>
<feature type="transmembrane region" description="Helical" evidence="2">
    <location>
        <begin position="116"/>
        <end position="138"/>
    </location>
</feature>
<keyword evidence="2" id="KW-0812">Transmembrane</keyword>
<feature type="transmembrane region" description="Helical" evidence="2">
    <location>
        <begin position="50"/>
        <end position="73"/>
    </location>
</feature>
<organism evidence="3 4">
    <name type="scientific">Pilimelia terevasa</name>
    <dbReference type="NCBI Taxonomy" id="53372"/>
    <lineage>
        <taxon>Bacteria</taxon>
        <taxon>Bacillati</taxon>
        <taxon>Actinomycetota</taxon>
        <taxon>Actinomycetes</taxon>
        <taxon>Micromonosporales</taxon>
        <taxon>Micromonosporaceae</taxon>
        <taxon>Pilimelia</taxon>
    </lineage>
</organism>
<evidence type="ECO:0000256" key="2">
    <source>
        <dbReference type="SAM" id="Phobius"/>
    </source>
</evidence>
<proteinExistence type="predicted"/>
<feature type="transmembrane region" description="Helical" evidence="2">
    <location>
        <begin position="85"/>
        <end position="104"/>
    </location>
</feature>
<dbReference type="AlphaFoldDB" id="A0A8J3FJ59"/>
<reference evidence="3" key="2">
    <citation type="submission" date="2020-09" db="EMBL/GenBank/DDBJ databases">
        <authorList>
            <person name="Sun Q."/>
            <person name="Ohkuma M."/>
        </authorList>
    </citation>
    <scope>NUCLEOTIDE SEQUENCE</scope>
    <source>
        <strain evidence="3">JCM 3091</strain>
    </source>
</reference>
<feature type="region of interest" description="Disordered" evidence="1">
    <location>
        <begin position="321"/>
        <end position="343"/>
    </location>
</feature>
<sequence length="343" mass="35053">MTSTARSLPRWPLLVLCLPAFVAVWAGWVGLGKMTGFGKVNLLPGIGGGWTVDTAITLPIGVETYAAYALWVWLSGHGSAKARRFARTSAVASLLLGAAGQIAYHLLVPVQAGSAPWWITTIVACLPVLVLGMGSALAHMADEPAADVARQDELLPATVAPTRPAPKLAPASATPPPVAKPAVEPSATREVAKPATPRPATSPSATRKVASPPASATPLPATPLLTLPVAEPATRVVAKVANGSATKTLVRHTVVASPPAEVAKPSATSPASATSASGGKVPASRRRQAVAELWRNDPDASAATIAAQLSEAFGTEVAERSVSRDLAGLRQSATSSATDRSDR</sequence>
<dbReference type="EMBL" id="BMQC01000008">
    <property type="protein sequence ID" value="GGK32323.1"/>
    <property type="molecule type" value="Genomic_DNA"/>
</dbReference>
<feature type="compositionally biased region" description="Low complexity" evidence="1">
    <location>
        <begin position="194"/>
        <end position="222"/>
    </location>
</feature>
<feature type="compositionally biased region" description="Low complexity" evidence="1">
    <location>
        <begin position="263"/>
        <end position="280"/>
    </location>
</feature>
<evidence type="ECO:0000256" key="1">
    <source>
        <dbReference type="SAM" id="MobiDB-lite"/>
    </source>
</evidence>
<name>A0A8J3FJ59_9ACTN</name>
<accession>A0A8J3FJ59</accession>
<keyword evidence="4" id="KW-1185">Reference proteome</keyword>
<dbReference type="RefSeq" id="WP_373290269.1">
    <property type="nucleotide sequence ID" value="NZ_BMQC01000008.1"/>
</dbReference>
<evidence type="ECO:0000313" key="3">
    <source>
        <dbReference type="EMBL" id="GGK32323.1"/>
    </source>
</evidence>
<gene>
    <name evidence="3" type="ORF">GCM10010124_26380</name>
</gene>
<dbReference type="Proteomes" id="UP000662200">
    <property type="component" value="Unassembled WGS sequence"/>
</dbReference>
<keyword evidence="2" id="KW-1133">Transmembrane helix</keyword>
<protein>
    <submittedName>
        <fullName evidence="3">Uncharacterized protein</fullName>
    </submittedName>
</protein>
<evidence type="ECO:0000313" key="4">
    <source>
        <dbReference type="Proteomes" id="UP000662200"/>
    </source>
</evidence>
<feature type="compositionally biased region" description="Polar residues" evidence="1">
    <location>
        <begin position="331"/>
        <end position="343"/>
    </location>
</feature>
<reference evidence="3" key="1">
    <citation type="journal article" date="2014" name="Int. J. Syst. Evol. Microbiol.">
        <title>Complete genome sequence of Corynebacterium casei LMG S-19264T (=DSM 44701T), isolated from a smear-ripened cheese.</title>
        <authorList>
            <consortium name="US DOE Joint Genome Institute (JGI-PGF)"/>
            <person name="Walter F."/>
            <person name="Albersmeier A."/>
            <person name="Kalinowski J."/>
            <person name="Ruckert C."/>
        </authorList>
    </citation>
    <scope>NUCLEOTIDE SEQUENCE</scope>
    <source>
        <strain evidence="3">JCM 3091</strain>
    </source>
</reference>
<comment type="caution">
    <text evidence="3">The sequence shown here is derived from an EMBL/GenBank/DDBJ whole genome shotgun (WGS) entry which is preliminary data.</text>
</comment>